<evidence type="ECO:0000313" key="2">
    <source>
        <dbReference type="Proteomes" id="UP000824533"/>
    </source>
</evidence>
<proteinExistence type="predicted"/>
<keyword evidence="2" id="KW-1185">Reference proteome</keyword>
<dbReference type="Proteomes" id="UP000824533">
    <property type="component" value="Linkage Group LG13"/>
</dbReference>
<organism evidence="1 2">
    <name type="scientific">Dendrolimus kikuchii</name>
    <dbReference type="NCBI Taxonomy" id="765133"/>
    <lineage>
        <taxon>Eukaryota</taxon>
        <taxon>Metazoa</taxon>
        <taxon>Ecdysozoa</taxon>
        <taxon>Arthropoda</taxon>
        <taxon>Hexapoda</taxon>
        <taxon>Insecta</taxon>
        <taxon>Pterygota</taxon>
        <taxon>Neoptera</taxon>
        <taxon>Endopterygota</taxon>
        <taxon>Lepidoptera</taxon>
        <taxon>Glossata</taxon>
        <taxon>Ditrysia</taxon>
        <taxon>Bombycoidea</taxon>
        <taxon>Lasiocampidae</taxon>
        <taxon>Dendrolimus</taxon>
    </lineage>
</organism>
<name>A0ACC1CYU0_9NEOP</name>
<sequence length="62" mass="7211">MPTMHSTDATTVRGASGQCIISIANFDKRSTLDAIRKYKRTICKSLWLTQRYLFTWLVRFVL</sequence>
<accession>A0ACC1CYU0</accession>
<comment type="caution">
    <text evidence="1">The sequence shown here is derived from an EMBL/GenBank/DDBJ whole genome shotgun (WGS) entry which is preliminary data.</text>
</comment>
<dbReference type="EMBL" id="CM034399">
    <property type="protein sequence ID" value="KAJ0176645.1"/>
    <property type="molecule type" value="Genomic_DNA"/>
</dbReference>
<reference evidence="1 2" key="1">
    <citation type="journal article" date="2021" name="Front. Genet.">
        <title>Chromosome-Level Genome Assembly Reveals Significant Gene Expansion in the Toll and IMD Signaling Pathways of Dendrolimus kikuchii.</title>
        <authorList>
            <person name="Zhou J."/>
            <person name="Wu P."/>
            <person name="Xiong Z."/>
            <person name="Liu N."/>
            <person name="Zhao N."/>
            <person name="Ji M."/>
            <person name="Qiu Y."/>
            <person name="Yang B."/>
        </authorList>
    </citation>
    <scope>NUCLEOTIDE SEQUENCE [LARGE SCALE GENOMIC DNA]</scope>
    <source>
        <strain evidence="1">Ann1</strain>
    </source>
</reference>
<evidence type="ECO:0000313" key="1">
    <source>
        <dbReference type="EMBL" id="KAJ0176645.1"/>
    </source>
</evidence>
<protein>
    <submittedName>
        <fullName evidence="1">Uncharacterized protein</fullName>
    </submittedName>
</protein>
<gene>
    <name evidence="1" type="ORF">K1T71_007824</name>
</gene>